<evidence type="ECO:0000256" key="8">
    <source>
        <dbReference type="ARBA" id="ARBA00022859"/>
    </source>
</evidence>
<dbReference type="STRING" id="105785.A0A2J7RQS3"/>
<evidence type="ECO:0000256" key="14">
    <source>
        <dbReference type="SAM" id="SignalP"/>
    </source>
</evidence>
<dbReference type="InterPro" id="IPR035897">
    <property type="entry name" value="Toll_tir_struct_dom_sf"/>
</dbReference>
<keyword evidence="10 13" id="KW-0472">Membrane</keyword>
<keyword evidence="11" id="KW-0675">Receptor</keyword>
<feature type="chain" id="PRO_5014380298" description="TIR domain-containing protein" evidence="14">
    <location>
        <begin position="19"/>
        <end position="851"/>
    </location>
</feature>
<evidence type="ECO:0000256" key="9">
    <source>
        <dbReference type="ARBA" id="ARBA00022989"/>
    </source>
</evidence>
<proteinExistence type="inferred from homology"/>
<keyword evidence="6 14" id="KW-0732">Signal</keyword>
<evidence type="ECO:0000256" key="5">
    <source>
        <dbReference type="ARBA" id="ARBA00022692"/>
    </source>
</evidence>
<evidence type="ECO:0000313" key="16">
    <source>
        <dbReference type="EMBL" id="PNF43173.1"/>
    </source>
</evidence>
<dbReference type="GO" id="GO:0004888">
    <property type="term" value="F:transmembrane signaling receptor activity"/>
    <property type="evidence" value="ECO:0007669"/>
    <property type="project" value="InterPro"/>
</dbReference>
<dbReference type="InterPro" id="IPR000157">
    <property type="entry name" value="TIR_dom"/>
</dbReference>
<comment type="similarity">
    <text evidence="2">Belongs to the Toll-like receptor family.</text>
</comment>
<comment type="subcellular location">
    <subcellularLocation>
        <location evidence="1">Membrane</location>
        <topology evidence="1">Single-pass type I membrane protein</topology>
    </subcellularLocation>
</comment>
<feature type="signal peptide" evidence="14">
    <location>
        <begin position="1"/>
        <end position="18"/>
    </location>
</feature>
<evidence type="ECO:0000256" key="12">
    <source>
        <dbReference type="ARBA" id="ARBA00023180"/>
    </source>
</evidence>
<protein>
    <recommendedName>
        <fullName evidence="15">TIR domain-containing protein</fullName>
    </recommendedName>
</protein>
<evidence type="ECO:0000256" key="6">
    <source>
        <dbReference type="ARBA" id="ARBA00022729"/>
    </source>
</evidence>
<accession>A0A2J7RQS3</accession>
<keyword evidence="8" id="KW-0391">Immunity</keyword>
<dbReference type="InterPro" id="IPR032675">
    <property type="entry name" value="LRR_dom_sf"/>
</dbReference>
<dbReference type="Pfam" id="PF01582">
    <property type="entry name" value="TIR"/>
    <property type="match status" value="1"/>
</dbReference>
<dbReference type="PANTHER" id="PTHR24365">
    <property type="entry name" value="TOLL-LIKE RECEPTOR"/>
    <property type="match status" value="1"/>
</dbReference>
<dbReference type="GO" id="GO:0045087">
    <property type="term" value="P:innate immune response"/>
    <property type="evidence" value="ECO:0007669"/>
    <property type="project" value="UniProtKB-KW"/>
</dbReference>
<keyword evidence="3" id="KW-0399">Innate immunity</keyword>
<dbReference type="SUPFAM" id="SSF52058">
    <property type="entry name" value="L domain-like"/>
    <property type="match status" value="1"/>
</dbReference>
<dbReference type="GO" id="GO:0005886">
    <property type="term" value="C:plasma membrane"/>
    <property type="evidence" value="ECO:0007669"/>
    <property type="project" value="TreeGrafter"/>
</dbReference>
<evidence type="ECO:0000256" key="3">
    <source>
        <dbReference type="ARBA" id="ARBA00022588"/>
    </source>
</evidence>
<evidence type="ECO:0000256" key="10">
    <source>
        <dbReference type="ARBA" id="ARBA00023136"/>
    </source>
</evidence>
<dbReference type="SUPFAM" id="SSF52200">
    <property type="entry name" value="Toll/Interleukin receptor TIR domain"/>
    <property type="match status" value="1"/>
</dbReference>
<dbReference type="PROSITE" id="PS50104">
    <property type="entry name" value="TIR"/>
    <property type="match status" value="1"/>
</dbReference>
<dbReference type="Gene3D" id="3.80.10.10">
    <property type="entry name" value="Ribonuclease Inhibitor"/>
    <property type="match status" value="5"/>
</dbReference>
<dbReference type="Proteomes" id="UP000235965">
    <property type="component" value="Unassembled WGS sequence"/>
</dbReference>
<dbReference type="InterPro" id="IPR017241">
    <property type="entry name" value="Toll-like_receptor"/>
</dbReference>
<keyword evidence="5 13" id="KW-0812">Transmembrane</keyword>
<sequence length="851" mass="96716">MVQAWWFPGLWAVLLVRAERVPQWVGNVLAPTDEVPSVPLDCQDAECICSEVPGKLVVCDGGSGCKQFPSGLNTTAPVVQVQNTGITTLQNGDLANLTHLEELEIDHNNNLSVIKPWTFEGLSSLRNLSISYNENLTYLEAGVFGSLHSLRELRMKKDGFFDMGLIAPALGPSSLPNLQKLILDENPFQKIESKDLVPMNGSSLQRLHLIACQLEFIHPSALVPLRHLRALLLGQNTLNSSTITELVSHLTDEGIPLYLLNLYGMGFLKRPPTDLMEAVSKSNITHLVLARNQFQKLKPGSFPTMPQLQYLDLREIVATDLKPGTLSPRVMPKLKTLLFGGNMLPGVIPGVLVPQLESLDLSANYGDPRTRSYFDIGEGSFENMTNLSFLNLSYNNLRRISRQTFTGLENLSRHLGLKNASIYHLEEGSFENLGKLKFLNLEYNPFPKLYNLTAAMFRGLHNLRVLLLSGCSISFLPSDVFSYLPNLEYLILRDNHLSTLSPILFAPLTHLIGIDLSDNQLAYTKNTSYRLFENNSELEVVFLSRNKFTSLNPFMLEDAAFLTRLELYDNNLLCQCAPFLSTKKWLKEHNFTLEDMHIAGLSTLPCFSPDEWMNKPVVEYIDSLTDSCLLPPGEDRALIWIMVLLVMFLVLSSLLATVAYYYRSYIRYWIFIARMDIRRLGLRRQDCEGYKEHQYDAFVSYSNEDRNFVVRLVAMLENYEPFLKLCVYERDFEIGAVISESVLQSVALSRRTLLVISDAFARSQWCRWELQLAEHHRLFLRDDNEGGDPLIMIKLGQVAEAHMTPTLRYLLRTRIYLEWDSEPRKQRQFWDKLRTALAPPPVSIATTTNTQ</sequence>
<comment type="caution">
    <text evidence="16">The sequence shown here is derived from an EMBL/GenBank/DDBJ whole genome shotgun (WGS) entry which is preliminary data.</text>
</comment>
<dbReference type="Pfam" id="PF13855">
    <property type="entry name" value="LRR_8"/>
    <property type="match status" value="3"/>
</dbReference>
<evidence type="ECO:0000313" key="17">
    <source>
        <dbReference type="Proteomes" id="UP000235965"/>
    </source>
</evidence>
<dbReference type="GO" id="GO:0002224">
    <property type="term" value="P:toll-like receptor signaling pathway"/>
    <property type="evidence" value="ECO:0007669"/>
    <property type="project" value="InterPro"/>
</dbReference>
<evidence type="ECO:0000259" key="15">
    <source>
        <dbReference type="PROSITE" id="PS50104"/>
    </source>
</evidence>
<dbReference type="FunFam" id="3.40.50.10140:FF:000001">
    <property type="entry name" value="Toll-like receptor 2"/>
    <property type="match status" value="1"/>
</dbReference>
<name>A0A2J7RQS3_9NEOP</name>
<dbReference type="PANTHER" id="PTHR24365:SF530">
    <property type="entry name" value="MSTPROX-RELATED"/>
    <property type="match status" value="1"/>
</dbReference>
<evidence type="ECO:0000256" key="1">
    <source>
        <dbReference type="ARBA" id="ARBA00004479"/>
    </source>
</evidence>
<dbReference type="InterPro" id="IPR003591">
    <property type="entry name" value="Leu-rich_rpt_typical-subtyp"/>
</dbReference>
<dbReference type="SMART" id="SM00255">
    <property type="entry name" value="TIR"/>
    <property type="match status" value="1"/>
</dbReference>
<gene>
    <name evidence="16" type="ORF">B7P43_G15657</name>
</gene>
<dbReference type="AlphaFoldDB" id="A0A2J7RQS3"/>
<feature type="domain" description="TIR" evidence="15">
    <location>
        <begin position="693"/>
        <end position="837"/>
    </location>
</feature>
<dbReference type="Gene3D" id="3.40.50.10140">
    <property type="entry name" value="Toll/interleukin-1 receptor homology (TIR) domain"/>
    <property type="match status" value="1"/>
</dbReference>
<keyword evidence="17" id="KW-1185">Reference proteome</keyword>
<evidence type="ECO:0000256" key="2">
    <source>
        <dbReference type="ARBA" id="ARBA00009634"/>
    </source>
</evidence>
<keyword evidence="7" id="KW-0677">Repeat</keyword>
<dbReference type="InterPro" id="IPR001611">
    <property type="entry name" value="Leu-rich_rpt"/>
</dbReference>
<organism evidence="16 17">
    <name type="scientific">Cryptotermes secundus</name>
    <dbReference type="NCBI Taxonomy" id="105785"/>
    <lineage>
        <taxon>Eukaryota</taxon>
        <taxon>Metazoa</taxon>
        <taxon>Ecdysozoa</taxon>
        <taxon>Arthropoda</taxon>
        <taxon>Hexapoda</taxon>
        <taxon>Insecta</taxon>
        <taxon>Pterygota</taxon>
        <taxon>Neoptera</taxon>
        <taxon>Polyneoptera</taxon>
        <taxon>Dictyoptera</taxon>
        <taxon>Blattodea</taxon>
        <taxon>Blattoidea</taxon>
        <taxon>Termitoidae</taxon>
        <taxon>Kalotermitidae</taxon>
        <taxon>Cryptotermitinae</taxon>
        <taxon>Cryptotermes</taxon>
    </lineage>
</organism>
<evidence type="ECO:0000256" key="7">
    <source>
        <dbReference type="ARBA" id="ARBA00022737"/>
    </source>
</evidence>
<evidence type="ECO:0000256" key="11">
    <source>
        <dbReference type="ARBA" id="ARBA00023170"/>
    </source>
</evidence>
<dbReference type="PIRSF" id="PIRSF037595">
    <property type="entry name" value="Toll-like_receptor"/>
    <property type="match status" value="1"/>
</dbReference>
<dbReference type="SUPFAM" id="SSF52047">
    <property type="entry name" value="RNI-like"/>
    <property type="match status" value="1"/>
</dbReference>
<dbReference type="OrthoDB" id="6160824at2759"/>
<keyword evidence="4" id="KW-0433">Leucine-rich repeat</keyword>
<dbReference type="FunFam" id="3.80.10.10:FF:001164">
    <property type="entry name" value="GH01279p"/>
    <property type="match status" value="1"/>
</dbReference>
<reference evidence="16 17" key="1">
    <citation type="submission" date="2017-12" db="EMBL/GenBank/DDBJ databases">
        <title>Hemimetabolous genomes reveal molecular basis of termite eusociality.</title>
        <authorList>
            <person name="Harrison M.C."/>
            <person name="Jongepier E."/>
            <person name="Robertson H.M."/>
            <person name="Arning N."/>
            <person name="Bitard-Feildel T."/>
            <person name="Chao H."/>
            <person name="Childers C.P."/>
            <person name="Dinh H."/>
            <person name="Doddapaneni H."/>
            <person name="Dugan S."/>
            <person name="Gowin J."/>
            <person name="Greiner C."/>
            <person name="Han Y."/>
            <person name="Hu H."/>
            <person name="Hughes D.S.T."/>
            <person name="Huylmans A.-K."/>
            <person name="Kemena C."/>
            <person name="Kremer L.P.M."/>
            <person name="Lee S.L."/>
            <person name="Lopez-Ezquerra A."/>
            <person name="Mallet L."/>
            <person name="Monroy-Kuhn J.M."/>
            <person name="Moser A."/>
            <person name="Murali S.C."/>
            <person name="Muzny D.M."/>
            <person name="Otani S."/>
            <person name="Piulachs M.-D."/>
            <person name="Poelchau M."/>
            <person name="Qu J."/>
            <person name="Schaub F."/>
            <person name="Wada-Katsumata A."/>
            <person name="Worley K.C."/>
            <person name="Xie Q."/>
            <person name="Ylla G."/>
            <person name="Poulsen M."/>
            <person name="Gibbs R.A."/>
            <person name="Schal C."/>
            <person name="Richards S."/>
            <person name="Belles X."/>
            <person name="Korb J."/>
            <person name="Bornberg-Bauer E."/>
        </authorList>
    </citation>
    <scope>NUCLEOTIDE SEQUENCE [LARGE SCALE GENOMIC DNA]</scope>
    <source>
        <tissue evidence="16">Whole body</tissue>
    </source>
</reference>
<evidence type="ECO:0000256" key="4">
    <source>
        <dbReference type="ARBA" id="ARBA00022614"/>
    </source>
</evidence>
<dbReference type="SMART" id="SM00369">
    <property type="entry name" value="LRR_TYP"/>
    <property type="match status" value="13"/>
</dbReference>
<keyword evidence="12" id="KW-0325">Glycoprotein</keyword>
<dbReference type="InParanoid" id="A0A2J7RQS3"/>
<evidence type="ECO:0000256" key="13">
    <source>
        <dbReference type="SAM" id="Phobius"/>
    </source>
</evidence>
<dbReference type="PROSITE" id="PS51450">
    <property type="entry name" value="LRR"/>
    <property type="match status" value="2"/>
</dbReference>
<feature type="transmembrane region" description="Helical" evidence="13">
    <location>
        <begin position="637"/>
        <end position="662"/>
    </location>
</feature>
<keyword evidence="9 13" id="KW-1133">Transmembrane helix</keyword>
<dbReference type="EMBL" id="NEVH01000618">
    <property type="protein sequence ID" value="PNF43173.1"/>
    <property type="molecule type" value="Genomic_DNA"/>
</dbReference>